<keyword evidence="10" id="KW-1185">Reference proteome</keyword>
<dbReference type="GO" id="GO:0005524">
    <property type="term" value="F:ATP binding"/>
    <property type="evidence" value="ECO:0007669"/>
    <property type="project" value="UniProtKB-KW"/>
</dbReference>
<evidence type="ECO:0000256" key="4">
    <source>
        <dbReference type="ARBA" id="ARBA00022692"/>
    </source>
</evidence>
<keyword evidence="4" id="KW-0812">Transmembrane</keyword>
<evidence type="ECO:0000256" key="6">
    <source>
        <dbReference type="ARBA" id="ARBA00022840"/>
    </source>
</evidence>
<keyword evidence="6" id="KW-0067">ATP-binding</keyword>
<evidence type="ECO:0000313" key="9">
    <source>
        <dbReference type="EMBL" id="KAJ9672730.1"/>
    </source>
</evidence>
<evidence type="ECO:0000256" key="3">
    <source>
        <dbReference type="ARBA" id="ARBA00022448"/>
    </source>
</evidence>
<sequence>MNAPKSTLRAYLSDCNGRGWDLLAGLLCGLGNGLQFMEGQAAGYAAADAVQALPLYSWDRQGIKKIKQSQFPCLEADDVANNSIKIQNHDYKIMDWDGGAT</sequence>
<evidence type="ECO:0000256" key="2">
    <source>
        <dbReference type="ARBA" id="ARBA00005931"/>
    </source>
</evidence>
<dbReference type="GO" id="GO:0005274">
    <property type="term" value="F:allantoin:proton symporter activity"/>
    <property type="evidence" value="ECO:0007669"/>
    <property type="project" value="TreeGrafter"/>
</dbReference>
<keyword evidence="3" id="KW-0813">Transport</keyword>
<dbReference type="InterPro" id="IPR009834">
    <property type="entry name" value="Ureide_permease"/>
</dbReference>
<evidence type="ECO:0000256" key="7">
    <source>
        <dbReference type="ARBA" id="ARBA00022989"/>
    </source>
</evidence>
<dbReference type="GO" id="GO:0016020">
    <property type="term" value="C:membrane"/>
    <property type="evidence" value="ECO:0007669"/>
    <property type="project" value="UniProtKB-SubCell"/>
</dbReference>
<comment type="similarity">
    <text evidence="2">Belongs to the plant ureide permease (TC 2.A.7.19) family.</text>
</comment>
<keyword evidence="8" id="KW-0472">Membrane</keyword>
<comment type="caution">
    <text evidence="9">The sequence shown here is derived from an EMBL/GenBank/DDBJ whole genome shotgun (WGS) entry which is preliminary data.</text>
</comment>
<name>A0AA39D7B5_VITRO</name>
<evidence type="ECO:0000256" key="1">
    <source>
        <dbReference type="ARBA" id="ARBA00004141"/>
    </source>
</evidence>
<dbReference type="EMBL" id="JARBHA010000019">
    <property type="protein sequence ID" value="KAJ9672730.1"/>
    <property type="molecule type" value="Genomic_DNA"/>
</dbReference>
<dbReference type="InterPro" id="IPR030189">
    <property type="entry name" value="UPS_plant"/>
</dbReference>
<organism evidence="9 10">
    <name type="scientific">Vitis rotundifolia</name>
    <name type="common">Muscadine grape</name>
    <dbReference type="NCBI Taxonomy" id="103349"/>
    <lineage>
        <taxon>Eukaryota</taxon>
        <taxon>Viridiplantae</taxon>
        <taxon>Streptophyta</taxon>
        <taxon>Embryophyta</taxon>
        <taxon>Tracheophyta</taxon>
        <taxon>Spermatophyta</taxon>
        <taxon>Magnoliopsida</taxon>
        <taxon>eudicotyledons</taxon>
        <taxon>Gunneridae</taxon>
        <taxon>Pentapetalae</taxon>
        <taxon>rosids</taxon>
        <taxon>Vitales</taxon>
        <taxon>Vitaceae</taxon>
        <taxon>Viteae</taxon>
        <taxon>Vitis</taxon>
    </lineage>
</organism>
<gene>
    <name evidence="9" type="ORF">PVL29_026084</name>
</gene>
<dbReference type="GO" id="GO:0015505">
    <property type="term" value="F:uracil:monoatomic cation symporter activity"/>
    <property type="evidence" value="ECO:0007669"/>
    <property type="project" value="TreeGrafter"/>
</dbReference>
<dbReference type="Pfam" id="PF07168">
    <property type="entry name" value="Ureide_permease"/>
    <property type="match status" value="1"/>
</dbReference>
<evidence type="ECO:0000313" key="10">
    <source>
        <dbReference type="Proteomes" id="UP001168098"/>
    </source>
</evidence>
<evidence type="ECO:0000256" key="5">
    <source>
        <dbReference type="ARBA" id="ARBA00022741"/>
    </source>
</evidence>
<keyword evidence="7" id="KW-1133">Transmembrane helix</keyword>
<reference evidence="9 10" key="1">
    <citation type="journal article" date="2023" name="BMC Biotechnol.">
        <title>Vitis rotundifolia cv Carlos genome sequencing.</title>
        <authorList>
            <person name="Huff M."/>
            <person name="Hulse-Kemp A."/>
            <person name="Scheffler B."/>
            <person name="Youngblood R."/>
            <person name="Simpson S."/>
            <person name="Babiker E."/>
            <person name="Staton M."/>
        </authorList>
    </citation>
    <scope>NUCLEOTIDE SEQUENCE [LARGE SCALE GENOMIC DNA]</scope>
    <source>
        <tissue evidence="9">Leaf</tissue>
    </source>
</reference>
<dbReference type="Proteomes" id="UP001168098">
    <property type="component" value="Unassembled WGS sequence"/>
</dbReference>
<dbReference type="PANTHER" id="PTHR31081:SF5">
    <property type="entry name" value="UREIDE PERMEASE 1-RELATED"/>
    <property type="match status" value="1"/>
</dbReference>
<protein>
    <submittedName>
        <fullName evidence="9">Uncharacterized protein</fullName>
    </submittedName>
</protein>
<accession>A0AA39D7B5</accession>
<evidence type="ECO:0000256" key="8">
    <source>
        <dbReference type="ARBA" id="ARBA00023136"/>
    </source>
</evidence>
<proteinExistence type="inferred from homology"/>
<comment type="subcellular location">
    <subcellularLocation>
        <location evidence="1">Membrane</location>
        <topology evidence="1">Multi-pass membrane protein</topology>
    </subcellularLocation>
</comment>
<keyword evidence="5" id="KW-0547">Nucleotide-binding</keyword>
<dbReference type="AlphaFoldDB" id="A0AA39D7B5"/>
<dbReference type="PANTHER" id="PTHR31081">
    <property type="entry name" value="UREIDE PERMEASE 1-RELATED-RELATED"/>
    <property type="match status" value="1"/>
</dbReference>